<accession>A0ABQ9FI41</accession>
<evidence type="ECO:0000313" key="4">
    <source>
        <dbReference type="Proteomes" id="UP001217089"/>
    </source>
</evidence>
<dbReference type="InterPro" id="IPR038926">
    <property type="entry name" value="CEP55"/>
</dbReference>
<dbReference type="PANTHER" id="PTHR31838">
    <property type="entry name" value="CENTROSOMAL PROTEIN OF 55 KDA"/>
    <property type="match status" value="1"/>
</dbReference>
<sequence>MEMAEKSPSPDVLSMALSSAEQERDSLQEKVDHLKILLKQYQNELQSQKIRKEGVETVSKLLQESRLENNLLQKRNKTLETVIRNLQSRLTNNGLSDSITLEEGDMFIPGTSKQVLDNLTRENARLRALVKNASVDPEEITKLHKILKEKISENESLQQSLSTNQTRVVELEKILNSSESQKDVEISHLRNTIQNMHSDSQTRDVLCHSLTEETVNLRSQLRDVAARCQEMAIKLDHESTANRITFGAKMFCCSPSLIHDQSEIVARLRDEALLHKSRAEEVTKMNKRWQEYNSQREKYVQYLENTVKELERNLQTAQATQVTPERSQVINSALEEAKRRLTATEHEKKQLEQELQERNRHLIQQSEQIDRLQAQLANNQGGHHSDTETIEALKAQIQIFSYCRERFQPKLDVNYPNRLSINNQDFYQDFNQQSPVAGYQYGEPQLAARGNSGNINRYNVADGLSPLQTDAEPMSSKSCDLSTRIHHAKELDMKNMTESSQSVPALSLTVPSLIDESDEEKEINTSHFSKSENTLKCPRCNQEFPADKHGDLLEHIEMCCD</sequence>
<reference evidence="3 4" key="1">
    <citation type="submission" date="2022-12" db="EMBL/GenBank/DDBJ databases">
        <title>Chromosome-level genome of Tegillarca granosa.</title>
        <authorList>
            <person name="Kim J."/>
        </authorList>
    </citation>
    <scope>NUCLEOTIDE SEQUENCE [LARGE SCALE GENOMIC DNA]</scope>
    <source>
        <strain evidence="3">Teg-2019</strain>
        <tissue evidence="3">Adductor muscle</tissue>
    </source>
</reference>
<protein>
    <submittedName>
        <fullName evidence="3">Uncharacterized protein</fullName>
    </submittedName>
</protein>
<evidence type="ECO:0000313" key="3">
    <source>
        <dbReference type="EMBL" id="KAJ8316958.1"/>
    </source>
</evidence>
<evidence type="ECO:0000256" key="2">
    <source>
        <dbReference type="SAM" id="MobiDB-lite"/>
    </source>
</evidence>
<dbReference type="PANTHER" id="PTHR31838:SF1">
    <property type="entry name" value="CENTROSOMAL PROTEIN OF 55 KDA"/>
    <property type="match status" value="1"/>
</dbReference>
<feature type="coiled-coil region" evidence="1">
    <location>
        <begin position="300"/>
        <end position="375"/>
    </location>
</feature>
<keyword evidence="4" id="KW-1185">Reference proteome</keyword>
<name>A0ABQ9FI41_TEGGR</name>
<dbReference type="Proteomes" id="UP001217089">
    <property type="component" value="Unassembled WGS sequence"/>
</dbReference>
<evidence type="ECO:0000256" key="1">
    <source>
        <dbReference type="SAM" id="Coils"/>
    </source>
</evidence>
<feature type="region of interest" description="Disordered" evidence="2">
    <location>
        <begin position="1"/>
        <end position="25"/>
    </location>
</feature>
<keyword evidence="1" id="KW-0175">Coiled coil</keyword>
<dbReference type="EMBL" id="JARBDR010000246">
    <property type="protein sequence ID" value="KAJ8316958.1"/>
    <property type="molecule type" value="Genomic_DNA"/>
</dbReference>
<comment type="caution">
    <text evidence="3">The sequence shown here is derived from an EMBL/GenBank/DDBJ whole genome shotgun (WGS) entry which is preliminary data.</text>
</comment>
<organism evidence="3 4">
    <name type="scientific">Tegillarca granosa</name>
    <name type="common">Malaysian cockle</name>
    <name type="synonym">Anadara granosa</name>
    <dbReference type="NCBI Taxonomy" id="220873"/>
    <lineage>
        <taxon>Eukaryota</taxon>
        <taxon>Metazoa</taxon>
        <taxon>Spiralia</taxon>
        <taxon>Lophotrochozoa</taxon>
        <taxon>Mollusca</taxon>
        <taxon>Bivalvia</taxon>
        <taxon>Autobranchia</taxon>
        <taxon>Pteriomorphia</taxon>
        <taxon>Arcoida</taxon>
        <taxon>Arcoidea</taxon>
        <taxon>Arcidae</taxon>
        <taxon>Tegillarca</taxon>
    </lineage>
</organism>
<proteinExistence type="predicted"/>
<dbReference type="Gene3D" id="1.20.5.1180">
    <property type="entry name" value="Geminin coiled-coil domain"/>
    <property type="match status" value="1"/>
</dbReference>
<gene>
    <name evidence="3" type="ORF">KUTeg_004862</name>
</gene>